<feature type="transmembrane region" description="Helical" evidence="1">
    <location>
        <begin position="132"/>
        <end position="153"/>
    </location>
</feature>
<keyword evidence="1" id="KW-0812">Transmembrane</keyword>
<dbReference type="OrthoDB" id="3193718at2759"/>
<dbReference type="HOGENOM" id="CLU_083084_0_0_1"/>
<sequence>MTTSDLSVSLEPHLVHALQPLVPLLPGATATKLRALLKDVTNLSHDEQGEPGSLRTKTIPYALLASISQWTRSSDGRAALAGHEPPLDPRAYEMIALLAGARTSPDKTFPKFVPKEREEMERMKRATNDRKVITALLNALLSILGCGFATWYAARTLRWREEWRVLLALLVATVVAISEAVLYIIWQARRNGKLRPIVPPQTTVVVHKEVEADVTPHENSEPIPTLEKEATLRQRRVILGPPDDSSE</sequence>
<dbReference type="eggNOG" id="ENOG502SPV7">
    <property type="taxonomic scope" value="Eukaryota"/>
</dbReference>
<dbReference type="Proteomes" id="UP000054196">
    <property type="component" value="Unassembled WGS sequence"/>
</dbReference>
<dbReference type="AlphaFoldDB" id="R7S0S0"/>
<proteinExistence type="predicted"/>
<keyword evidence="1" id="KW-1133">Transmembrane helix</keyword>
<feature type="transmembrane region" description="Helical" evidence="1">
    <location>
        <begin position="165"/>
        <end position="186"/>
    </location>
</feature>
<dbReference type="Pfam" id="PF11712">
    <property type="entry name" value="Vma12"/>
    <property type="match status" value="1"/>
</dbReference>
<dbReference type="RefSeq" id="XP_007388861.1">
    <property type="nucleotide sequence ID" value="XM_007388799.1"/>
</dbReference>
<evidence type="ECO:0008006" key="4">
    <source>
        <dbReference type="Google" id="ProtNLM"/>
    </source>
</evidence>
<protein>
    <recommendedName>
        <fullName evidence="4">Endoplasmic reticulum-based factor for assembly of V-ATPase</fullName>
    </recommendedName>
</protein>
<dbReference type="OMA" id="WWASQHA"/>
<dbReference type="InterPro" id="IPR021013">
    <property type="entry name" value="ATPase_Vma12"/>
</dbReference>
<dbReference type="GeneID" id="18885731"/>
<reference evidence="3" key="1">
    <citation type="journal article" date="2012" name="Science">
        <title>The Paleozoic origin of enzymatic lignin decomposition reconstructed from 31 fungal genomes.</title>
        <authorList>
            <person name="Floudas D."/>
            <person name="Binder M."/>
            <person name="Riley R."/>
            <person name="Barry K."/>
            <person name="Blanchette R.A."/>
            <person name="Henrissat B."/>
            <person name="Martinez A.T."/>
            <person name="Otillar R."/>
            <person name="Spatafora J.W."/>
            <person name="Yadav J.S."/>
            <person name="Aerts A."/>
            <person name="Benoit I."/>
            <person name="Boyd A."/>
            <person name="Carlson A."/>
            <person name="Copeland A."/>
            <person name="Coutinho P.M."/>
            <person name="de Vries R.P."/>
            <person name="Ferreira P."/>
            <person name="Findley K."/>
            <person name="Foster B."/>
            <person name="Gaskell J."/>
            <person name="Glotzer D."/>
            <person name="Gorecki P."/>
            <person name="Heitman J."/>
            <person name="Hesse C."/>
            <person name="Hori C."/>
            <person name="Igarashi K."/>
            <person name="Jurgens J.A."/>
            <person name="Kallen N."/>
            <person name="Kersten P."/>
            <person name="Kohler A."/>
            <person name="Kuees U."/>
            <person name="Kumar T.K.A."/>
            <person name="Kuo A."/>
            <person name="LaButti K."/>
            <person name="Larrondo L.F."/>
            <person name="Lindquist E."/>
            <person name="Ling A."/>
            <person name="Lombard V."/>
            <person name="Lucas S."/>
            <person name="Lundell T."/>
            <person name="Martin R."/>
            <person name="McLaughlin D.J."/>
            <person name="Morgenstern I."/>
            <person name="Morin E."/>
            <person name="Murat C."/>
            <person name="Nagy L.G."/>
            <person name="Nolan M."/>
            <person name="Ohm R.A."/>
            <person name="Patyshakuliyeva A."/>
            <person name="Rokas A."/>
            <person name="Ruiz-Duenas F.J."/>
            <person name="Sabat G."/>
            <person name="Salamov A."/>
            <person name="Samejima M."/>
            <person name="Schmutz J."/>
            <person name="Slot J.C."/>
            <person name="St John F."/>
            <person name="Stenlid J."/>
            <person name="Sun H."/>
            <person name="Sun S."/>
            <person name="Syed K."/>
            <person name="Tsang A."/>
            <person name="Wiebenga A."/>
            <person name="Young D."/>
            <person name="Pisabarro A."/>
            <person name="Eastwood D.C."/>
            <person name="Martin F."/>
            <person name="Cullen D."/>
            <person name="Grigoriev I.V."/>
            <person name="Hibbett D.S."/>
        </authorList>
    </citation>
    <scope>NUCLEOTIDE SEQUENCE [LARGE SCALE GENOMIC DNA]</scope>
    <source>
        <strain evidence="3">HHB-11173 SS5</strain>
    </source>
</reference>
<accession>R7S0S0</accession>
<gene>
    <name evidence="2" type="ORF">PUNSTDRAFT_77520</name>
</gene>
<keyword evidence="3" id="KW-1185">Reference proteome</keyword>
<dbReference type="KEGG" id="psq:PUNSTDRAFT_77520"/>
<name>R7S0S0_PUNST</name>
<dbReference type="EMBL" id="JH687558">
    <property type="protein sequence ID" value="EIN03803.1"/>
    <property type="molecule type" value="Genomic_DNA"/>
</dbReference>
<evidence type="ECO:0000313" key="3">
    <source>
        <dbReference type="Proteomes" id="UP000054196"/>
    </source>
</evidence>
<keyword evidence="1" id="KW-0472">Membrane</keyword>
<dbReference type="GO" id="GO:0070072">
    <property type="term" value="P:vacuolar proton-transporting V-type ATPase complex assembly"/>
    <property type="evidence" value="ECO:0007669"/>
    <property type="project" value="InterPro"/>
</dbReference>
<evidence type="ECO:0000313" key="2">
    <source>
        <dbReference type="EMBL" id="EIN03803.1"/>
    </source>
</evidence>
<evidence type="ECO:0000256" key="1">
    <source>
        <dbReference type="SAM" id="Phobius"/>
    </source>
</evidence>
<organism evidence="2 3">
    <name type="scientific">Punctularia strigosozonata (strain HHB-11173)</name>
    <name type="common">White-rot fungus</name>
    <dbReference type="NCBI Taxonomy" id="741275"/>
    <lineage>
        <taxon>Eukaryota</taxon>
        <taxon>Fungi</taxon>
        <taxon>Dikarya</taxon>
        <taxon>Basidiomycota</taxon>
        <taxon>Agaricomycotina</taxon>
        <taxon>Agaricomycetes</taxon>
        <taxon>Corticiales</taxon>
        <taxon>Punctulariaceae</taxon>
        <taxon>Punctularia</taxon>
    </lineage>
</organism>